<reference evidence="3 4" key="1">
    <citation type="journal article" date="2006" name="Science">
        <title>The genome of black cottonwood, Populus trichocarpa (Torr. &amp; Gray).</title>
        <authorList>
            <person name="Tuskan G.A."/>
            <person name="Difazio S."/>
            <person name="Jansson S."/>
            <person name="Bohlmann J."/>
            <person name="Grigoriev I."/>
            <person name="Hellsten U."/>
            <person name="Putnam N."/>
            <person name="Ralph S."/>
            <person name="Rombauts S."/>
            <person name="Salamov A."/>
            <person name="Schein J."/>
            <person name="Sterck L."/>
            <person name="Aerts A."/>
            <person name="Bhalerao R.R."/>
            <person name="Bhalerao R.P."/>
            <person name="Blaudez D."/>
            <person name="Boerjan W."/>
            <person name="Brun A."/>
            <person name="Brunner A."/>
            <person name="Busov V."/>
            <person name="Campbell M."/>
            <person name="Carlson J."/>
            <person name="Chalot M."/>
            <person name="Chapman J."/>
            <person name="Chen G.L."/>
            <person name="Cooper D."/>
            <person name="Coutinho P.M."/>
            <person name="Couturier J."/>
            <person name="Covert S."/>
            <person name="Cronk Q."/>
            <person name="Cunningham R."/>
            <person name="Davis J."/>
            <person name="Degroeve S."/>
            <person name="Dejardin A."/>
            <person name="Depamphilis C."/>
            <person name="Detter J."/>
            <person name="Dirks B."/>
            <person name="Dubchak I."/>
            <person name="Duplessis S."/>
            <person name="Ehlting J."/>
            <person name="Ellis B."/>
            <person name="Gendler K."/>
            <person name="Goodstein D."/>
            <person name="Gribskov M."/>
            <person name="Grimwood J."/>
            <person name="Groover A."/>
            <person name="Gunter L."/>
            <person name="Hamberger B."/>
            <person name="Heinze B."/>
            <person name="Helariutta Y."/>
            <person name="Henrissat B."/>
            <person name="Holligan D."/>
            <person name="Holt R."/>
            <person name="Huang W."/>
            <person name="Islam-Faridi N."/>
            <person name="Jones S."/>
            <person name="Jones-Rhoades M."/>
            <person name="Jorgensen R."/>
            <person name="Joshi C."/>
            <person name="Kangasjarvi J."/>
            <person name="Karlsson J."/>
            <person name="Kelleher C."/>
            <person name="Kirkpatrick R."/>
            <person name="Kirst M."/>
            <person name="Kohler A."/>
            <person name="Kalluri U."/>
            <person name="Larimer F."/>
            <person name="Leebens-Mack J."/>
            <person name="Leple J.C."/>
            <person name="Locascio P."/>
            <person name="Lou Y."/>
            <person name="Lucas S."/>
            <person name="Martin F."/>
            <person name="Montanini B."/>
            <person name="Napoli C."/>
            <person name="Nelson D.R."/>
            <person name="Nelson C."/>
            <person name="Nieminen K."/>
            <person name="Nilsson O."/>
            <person name="Pereda V."/>
            <person name="Peter G."/>
            <person name="Philippe R."/>
            <person name="Pilate G."/>
            <person name="Poliakov A."/>
            <person name="Razumovskaya J."/>
            <person name="Richardson P."/>
            <person name="Rinaldi C."/>
            <person name="Ritland K."/>
            <person name="Rouze P."/>
            <person name="Ryaboy D."/>
            <person name="Schmutz J."/>
            <person name="Schrader J."/>
            <person name="Segerman B."/>
            <person name="Shin H."/>
            <person name="Siddiqui A."/>
            <person name="Sterky F."/>
            <person name="Terry A."/>
            <person name="Tsai C.J."/>
            <person name="Uberbacher E."/>
            <person name="Unneberg P."/>
            <person name="Vahala J."/>
            <person name="Wall K."/>
            <person name="Wessler S."/>
            <person name="Yang G."/>
            <person name="Yin T."/>
            <person name="Douglas C."/>
            <person name="Marra M."/>
            <person name="Sandberg G."/>
            <person name="Van de Peer Y."/>
            <person name="Rokhsar D."/>
        </authorList>
    </citation>
    <scope>NUCLEOTIDE SEQUENCE [LARGE SCALE GENOMIC DNA]</scope>
    <source>
        <strain evidence="4">cv. Nisqually</strain>
    </source>
</reference>
<dbReference type="InterPro" id="IPR002528">
    <property type="entry name" value="MATE_fam"/>
</dbReference>
<evidence type="ECO:0000256" key="2">
    <source>
        <dbReference type="SAM" id="Phobius"/>
    </source>
</evidence>
<gene>
    <name evidence="3" type="ORF">POPTR_013G101500</name>
</gene>
<dbReference type="GO" id="GO:0042910">
    <property type="term" value="F:xenobiotic transmembrane transporter activity"/>
    <property type="evidence" value="ECO:0007669"/>
    <property type="project" value="InterPro"/>
</dbReference>
<evidence type="ECO:0000313" key="4">
    <source>
        <dbReference type="Proteomes" id="UP000006729"/>
    </source>
</evidence>
<feature type="transmembrane region" description="Helical" evidence="2">
    <location>
        <begin position="21"/>
        <end position="46"/>
    </location>
</feature>
<name>A0A2K1Y3Q6_POPTR</name>
<keyword evidence="2" id="KW-1133">Transmembrane helix</keyword>
<dbReference type="Pfam" id="PF01554">
    <property type="entry name" value="MatE"/>
    <property type="match status" value="2"/>
</dbReference>
<evidence type="ECO:0000256" key="1">
    <source>
        <dbReference type="ARBA" id="ARBA00010199"/>
    </source>
</evidence>
<dbReference type="PANTHER" id="PTHR11206">
    <property type="entry name" value="MULTIDRUG RESISTANCE PROTEIN"/>
    <property type="match status" value="1"/>
</dbReference>
<dbReference type="GO" id="GO:0016020">
    <property type="term" value="C:membrane"/>
    <property type="evidence" value="ECO:0000318"/>
    <property type="project" value="GO_Central"/>
</dbReference>
<dbReference type="GO" id="GO:0015297">
    <property type="term" value="F:antiporter activity"/>
    <property type="evidence" value="ECO:0007669"/>
    <property type="project" value="InterPro"/>
</dbReference>
<dbReference type="AlphaFoldDB" id="A0A2K1Y3Q6"/>
<evidence type="ECO:0000313" key="3">
    <source>
        <dbReference type="EMBL" id="PNT07668.1"/>
    </source>
</evidence>
<organism evidence="3 4">
    <name type="scientific">Populus trichocarpa</name>
    <name type="common">Western balsam poplar</name>
    <name type="synonym">Populus balsamifera subsp. trichocarpa</name>
    <dbReference type="NCBI Taxonomy" id="3694"/>
    <lineage>
        <taxon>Eukaryota</taxon>
        <taxon>Viridiplantae</taxon>
        <taxon>Streptophyta</taxon>
        <taxon>Embryophyta</taxon>
        <taxon>Tracheophyta</taxon>
        <taxon>Spermatophyta</taxon>
        <taxon>Magnoliopsida</taxon>
        <taxon>eudicotyledons</taxon>
        <taxon>Gunneridae</taxon>
        <taxon>Pentapetalae</taxon>
        <taxon>rosids</taxon>
        <taxon>fabids</taxon>
        <taxon>Malpighiales</taxon>
        <taxon>Salicaceae</taxon>
        <taxon>Saliceae</taxon>
        <taxon>Populus</taxon>
    </lineage>
</organism>
<feature type="transmembrane region" description="Helical" evidence="2">
    <location>
        <begin position="119"/>
        <end position="142"/>
    </location>
</feature>
<dbReference type="GO" id="GO:0022857">
    <property type="term" value="F:transmembrane transporter activity"/>
    <property type="evidence" value="ECO:0000318"/>
    <property type="project" value="GO_Central"/>
</dbReference>
<dbReference type="Proteomes" id="UP000006729">
    <property type="component" value="Chromosome 13"/>
</dbReference>
<protein>
    <submittedName>
        <fullName evidence="3">Uncharacterized protein</fullName>
    </submittedName>
</protein>
<comment type="similarity">
    <text evidence="1">Belongs to the multi antimicrobial extrusion (MATE) (TC 2.A.66.1) family.</text>
</comment>
<keyword evidence="2" id="KW-0812">Transmembrane</keyword>
<proteinExistence type="inferred from homology"/>
<dbReference type="EMBL" id="CM009302">
    <property type="protein sequence ID" value="PNT07668.1"/>
    <property type="molecule type" value="Genomic_DNA"/>
</dbReference>
<sequence length="204" mass="22473">MAGSLETLCGQAYGAKQYQKLGIYTYCSIISLILVSLPISFLWMFIDKLLILLGQDNLQSPMPLANTYSSKCEKTRCVFSKDVFLKLRELFCFAVPSAEMTCTRVSNVLGAGNPQAAKMAVWAVMVLAITEVIVISRALFFCRHILGYASRSEEDIVKHVADMDPFICLSVIMDRLQPVLSGKCRVARGSGWKNGGAFVNLVPS</sequence>
<dbReference type="InParanoid" id="A0A2K1Y3Q6"/>
<keyword evidence="2" id="KW-0472">Membrane</keyword>
<accession>A0A2K1Y3Q6</accession>
<keyword evidence="4" id="KW-1185">Reference proteome</keyword>